<accession>A0A0F8YQ31</accession>
<dbReference type="EMBL" id="LAZR01052175">
    <property type="protein sequence ID" value="KKK83538.1"/>
    <property type="molecule type" value="Genomic_DNA"/>
</dbReference>
<feature type="region of interest" description="Disordered" evidence="1">
    <location>
        <begin position="50"/>
        <end position="77"/>
    </location>
</feature>
<reference evidence="2" key="1">
    <citation type="journal article" date="2015" name="Nature">
        <title>Complex archaea that bridge the gap between prokaryotes and eukaryotes.</title>
        <authorList>
            <person name="Spang A."/>
            <person name="Saw J.H."/>
            <person name="Jorgensen S.L."/>
            <person name="Zaremba-Niedzwiedzka K."/>
            <person name="Martijn J."/>
            <person name="Lind A.E."/>
            <person name="van Eijk R."/>
            <person name="Schleper C."/>
            <person name="Guy L."/>
            <person name="Ettema T.J."/>
        </authorList>
    </citation>
    <scope>NUCLEOTIDE SEQUENCE</scope>
</reference>
<protein>
    <submittedName>
        <fullName evidence="2">Uncharacterized protein</fullName>
    </submittedName>
</protein>
<proteinExistence type="predicted"/>
<organism evidence="2">
    <name type="scientific">marine sediment metagenome</name>
    <dbReference type="NCBI Taxonomy" id="412755"/>
    <lineage>
        <taxon>unclassified sequences</taxon>
        <taxon>metagenomes</taxon>
        <taxon>ecological metagenomes</taxon>
    </lineage>
</organism>
<gene>
    <name evidence="2" type="ORF">LCGC14_2792370</name>
</gene>
<evidence type="ECO:0000256" key="1">
    <source>
        <dbReference type="SAM" id="MobiDB-lite"/>
    </source>
</evidence>
<comment type="caution">
    <text evidence="2">The sequence shown here is derived from an EMBL/GenBank/DDBJ whole genome shotgun (WGS) entry which is preliminary data.</text>
</comment>
<name>A0A0F8YQ31_9ZZZZ</name>
<dbReference type="AlphaFoldDB" id="A0A0F8YQ31"/>
<sequence length="168" mass="19399">MLDINMGFSSKEPRDYFKRVRKAITEGIRLGLDLSMESINNLVREQYLGSKRHPDHIGPRSGRRQFDKDAPRPGGKQSLYIRSGILRKSLKFGTLSKYGRSGDMHSKAKLGKNLAIGFSWTPKDYGKFHEFGKYEFIQPAVKEYLKTNKFDRNLTAGIEIMKRRLRLT</sequence>
<evidence type="ECO:0000313" key="2">
    <source>
        <dbReference type="EMBL" id="KKK83538.1"/>
    </source>
</evidence>